<evidence type="ECO:0000313" key="12">
    <source>
        <dbReference type="Proteomes" id="UP000662857"/>
    </source>
</evidence>
<accession>A0A895YSX7</accession>
<dbReference type="PANTHER" id="PTHR30460">
    <property type="entry name" value="MODERATE CONDUCTANCE MECHANOSENSITIVE CHANNEL YBIO"/>
    <property type="match status" value="1"/>
</dbReference>
<dbReference type="RefSeq" id="WP_239679335.1">
    <property type="nucleotide sequence ID" value="NZ_CP070499.1"/>
</dbReference>
<name>A0A895YSX7_9ACTN</name>
<dbReference type="Proteomes" id="UP000662857">
    <property type="component" value="Chromosome"/>
</dbReference>
<dbReference type="InterPro" id="IPR023408">
    <property type="entry name" value="MscS_beta-dom_sf"/>
</dbReference>
<dbReference type="SUPFAM" id="SSF50182">
    <property type="entry name" value="Sm-like ribonucleoproteins"/>
    <property type="match status" value="1"/>
</dbReference>
<dbReference type="EMBL" id="CP070499">
    <property type="protein sequence ID" value="QSB17138.1"/>
    <property type="molecule type" value="Genomic_DNA"/>
</dbReference>
<dbReference type="InterPro" id="IPR045276">
    <property type="entry name" value="YbiO_bact"/>
</dbReference>
<organism evidence="11 12">
    <name type="scientific">Natronosporangium hydrolyticum</name>
    <dbReference type="NCBI Taxonomy" id="2811111"/>
    <lineage>
        <taxon>Bacteria</taxon>
        <taxon>Bacillati</taxon>
        <taxon>Actinomycetota</taxon>
        <taxon>Actinomycetes</taxon>
        <taxon>Micromonosporales</taxon>
        <taxon>Micromonosporaceae</taxon>
        <taxon>Natronosporangium</taxon>
    </lineage>
</organism>
<feature type="domain" description="Mechanosensitive ion channel transmembrane helices 2/3" evidence="10">
    <location>
        <begin position="114"/>
        <end position="153"/>
    </location>
</feature>
<sequence>MLAQAPLPDCLEDNRLCRWLWELSGQVWVAEGGTAAVLPLRIALIVLMAIIFRWLLRRAVNRLVRRTSNGNVPTLLRPLPERVRTTVHEATTLISPERRRQRAEAIGSVLRSAVTIAIFGIAGLLILSELDLHLGPLLAGAGIVGVALGFGAQSLVKDLLAGLFMLLEDQYGVGDLVDVGEASGTVEAVGLRITTLRDLNGVFWYVPNGEIRRVGNRSQGSATVVVDMPIGFAPMAAAAEALRQGAQRLADDVELRGQLVEPPEVLGVDQVTVEGAVVRTIVKTTPDAQWQIGRELRRRQTEALEEAGLAEKILAARVYPRDPGGAGNQP</sequence>
<dbReference type="Gene3D" id="2.30.30.60">
    <property type="match status" value="1"/>
</dbReference>
<keyword evidence="12" id="KW-1185">Reference proteome</keyword>
<evidence type="ECO:0000256" key="2">
    <source>
        <dbReference type="ARBA" id="ARBA00008017"/>
    </source>
</evidence>
<evidence type="ECO:0000259" key="8">
    <source>
        <dbReference type="Pfam" id="PF00924"/>
    </source>
</evidence>
<evidence type="ECO:0000259" key="10">
    <source>
        <dbReference type="Pfam" id="PF21088"/>
    </source>
</evidence>
<dbReference type="Gene3D" id="3.30.70.100">
    <property type="match status" value="1"/>
</dbReference>
<feature type="transmembrane region" description="Helical" evidence="7">
    <location>
        <begin position="38"/>
        <end position="56"/>
    </location>
</feature>
<gene>
    <name evidence="11" type="ORF">JQS43_06500</name>
</gene>
<keyword evidence="3" id="KW-1003">Cell membrane</keyword>
<evidence type="ECO:0000256" key="1">
    <source>
        <dbReference type="ARBA" id="ARBA00004651"/>
    </source>
</evidence>
<evidence type="ECO:0000256" key="7">
    <source>
        <dbReference type="SAM" id="Phobius"/>
    </source>
</evidence>
<feature type="transmembrane region" description="Helical" evidence="7">
    <location>
        <begin position="108"/>
        <end position="128"/>
    </location>
</feature>
<proteinExistence type="inferred from homology"/>
<feature type="transmembrane region" description="Helical" evidence="7">
    <location>
        <begin position="134"/>
        <end position="156"/>
    </location>
</feature>
<keyword evidence="5 7" id="KW-1133">Transmembrane helix</keyword>
<dbReference type="Gene3D" id="1.10.287.1260">
    <property type="match status" value="1"/>
</dbReference>
<dbReference type="GO" id="GO:0005886">
    <property type="term" value="C:plasma membrane"/>
    <property type="evidence" value="ECO:0007669"/>
    <property type="project" value="UniProtKB-SubCell"/>
</dbReference>
<dbReference type="Pfam" id="PF21082">
    <property type="entry name" value="MS_channel_3rd"/>
    <property type="match status" value="1"/>
</dbReference>
<feature type="domain" description="Mechanosensitive ion channel MscS C-terminal" evidence="9">
    <location>
        <begin position="239"/>
        <end position="309"/>
    </location>
</feature>
<keyword evidence="4 7" id="KW-0812">Transmembrane</keyword>
<protein>
    <submittedName>
        <fullName evidence="11">Mechanosensitive ion channel family protein</fullName>
    </submittedName>
</protein>
<dbReference type="InterPro" id="IPR010920">
    <property type="entry name" value="LSM_dom_sf"/>
</dbReference>
<dbReference type="InterPro" id="IPR049278">
    <property type="entry name" value="MS_channel_C"/>
</dbReference>
<dbReference type="FunFam" id="1.10.287.1260:FF:000005">
    <property type="entry name" value="Mechanosensitive ion channel family protein"/>
    <property type="match status" value="1"/>
</dbReference>
<feature type="domain" description="Mechanosensitive ion channel MscS" evidence="8">
    <location>
        <begin position="155"/>
        <end position="212"/>
    </location>
</feature>
<evidence type="ECO:0000256" key="4">
    <source>
        <dbReference type="ARBA" id="ARBA00022692"/>
    </source>
</evidence>
<reference evidence="11" key="1">
    <citation type="submission" date="2021-02" db="EMBL/GenBank/DDBJ databases">
        <title>Natrosporangium hydrolyticum gen. nov., sp. nov, a haloalkaliphilic actinobacterium from a soda solonchak soil.</title>
        <authorList>
            <person name="Sorokin D.Y."/>
            <person name="Khijniak T.V."/>
            <person name="Zakharycheva A.P."/>
            <person name="Boueva O.V."/>
            <person name="Ariskina E.V."/>
            <person name="Hahnke R.L."/>
            <person name="Bunk B."/>
            <person name="Sproer C."/>
            <person name="Schumann P."/>
            <person name="Evtushenko L.I."/>
            <person name="Kublanov I.V."/>
        </authorList>
    </citation>
    <scope>NUCLEOTIDE SEQUENCE</scope>
    <source>
        <strain evidence="11">DSM 106523</strain>
    </source>
</reference>
<dbReference type="AlphaFoldDB" id="A0A895YSX7"/>
<dbReference type="InterPro" id="IPR011014">
    <property type="entry name" value="MscS_channel_TM-2"/>
</dbReference>
<evidence type="ECO:0000313" key="11">
    <source>
        <dbReference type="EMBL" id="QSB17138.1"/>
    </source>
</evidence>
<evidence type="ECO:0000256" key="6">
    <source>
        <dbReference type="ARBA" id="ARBA00023136"/>
    </source>
</evidence>
<dbReference type="InterPro" id="IPR006685">
    <property type="entry name" value="MscS_channel_2nd"/>
</dbReference>
<dbReference type="Pfam" id="PF00924">
    <property type="entry name" value="MS_channel_2nd"/>
    <property type="match status" value="1"/>
</dbReference>
<dbReference type="GO" id="GO:0008381">
    <property type="term" value="F:mechanosensitive monoatomic ion channel activity"/>
    <property type="evidence" value="ECO:0007669"/>
    <property type="project" value="InterPro"/>
</dbReference>
<dbReference type="Pfam" id="PF21088">
    <property type="entry name" value="MS_channel_1st"/>
    <property type="match status" value="1"/>
</dbReference>
<dbReference type="PANTHER" id="PTHR30460:SF0">
    <property type="entry name" value="MODERATE CONDUCTANCE MECHANOSENSITIVE CHANNEL YBIO"/>
    <property type="match status" value="1"/>
</dbReference>
<evidence type="ECO:0000256" key="5">
    <source>
        <dbReference type="ARBA" id="ARBA00022989"/>
    </source>
</evidence>
<keyword evidence="6 7" id="KW-0472">Membrane</keyword>
<dbReference type="SUPFAM" id="SSF82861">
    <property type="entry name" value="Mechanosensitive channel protein MscS (YggB), transmembrane region"/>
    <property type="match status" value="1"/>
</dbReference>
<comment type="subcellular location">
    <subcellularLocation>
        <location evidence="1">Cell membrane</location>
        <topology evidence="1">Multi-pass membrane protein</topology>
    </subcellularLocation>
</comment>
<comment type="similarity">
    <text evidence="2">Belongs to the MscS (TC 1.A.23) family.</text>
</comment>
<evidence type="ECO:0000256" key="3">
    <source>
        <dbReference type="ARBA" id="ARBA00022475"/>
    </source>
</evidence>
<dbReference type="KEGG" id="nhy:JQS43_06500"/>
<evidence type="ECO:0000259" key="9">
    <source>
        <dbReference type="Pfam" id="PF21082"/>
    </source>
</evidence>
<dbReference type="InterPro" id="IPR049142">
    <property type="entry name" value="MS_channel_1st"/>
</dbReference>
<dbReference type="FunFam" id="2.30.30.60:FF:000001">
    <property type="entry name" value="MscS Mechanosensitive ion channel"/>
    <property type="match status" value="1"/>
</dbReference>